<sequence length="244" mass="26535">MLKKFDDTSGSKIEPEVPAYSDVPAYRRGRRHNLGKGQAAMGALELDDMNQVRDSGSENANADHVIRGRAMLAGGTEFPCRAEQISLQSAVIIAKIRVEIGQVVVCSLDYIGILPGRVSSVTKQGFVLSLRIPEDHRGRVAARLDWHAKRCVQSAELRGAPRIVPKHRAVEVRLGESIVLPGMIKDISLSGAAIDLNTDALPFVGTRVRVGARYATVVRLIPKGIAVQFIEPFTSDTFADCVRP</sequence>
<dbReference type="InterPro" id="IPR009875">
    <property type="entry name" value="PilZ_domain"/>
</dbReference>
<reference evidence="3" key="1">
    <citation type="journal article" date="2019" name="Int. J. Syst. Evol. Microbiol.">
        <title>The Global Catalogue of Microorganisms (GCM) 10K type strain sequencing project: providing services to taxonomists for standard genome sequencing and annotation.</title>
        <authorList>
            <consortium name="The Broad Institute Genomics Platform"/>
            <consortium name="The Broad Institute Genome Sequencing Center for Infectious Disease"/>
            <person name="Wu L."/>
            <person name="Ma J."/>
        </authorList>
    </citation>
    <scope>NUCLEOTIDE SEQUENCE [LARGE SCALE GENOMIC DNA]</scope>
    <source>
        <strain evidence="3">CCUG 48316</strain>
    </source>
</reference>
<keyword evidence="3" id="KW-1185">Reference proteome</keyword>
<evidence type="ECO:0000313" key="3">
    <source>
        <dbReference type="Proteomes" id="UP001596292"/>
    </source>
</evidence>
<accession>A0ABW2BF39</accession>
<dbReference type="RefSeq" id="WP_378967649.1">
    <property type="nucleotide sequence ID" value="NZ_JBHSWN010000001.1"/>
</dbReference>
<dbReference type="EMBL" id="JBHSWN010000001">
    <property type="protein sequence ID" value="MFC6789037.1"/>
    <property type="molecule type" value="Genomic_DNA"/>
</dbReference>
<feature type="domain" description="PilZ" evidence="1">
    <location>
        <begin position="157"/>
        <end position="234"/>
    </location>
</feature>
<dbReference type="Pfam" id="PF07238">
    <property type="entry name" value="PilZ"/>
    <property type="match status" value="1"/>
</dbReference>
<dbReference type="Proteomes" id="UP001596292">
    <property type="component" value="Unassembled WGS sequence"/>
</dbReference>
<proteinExistence type="predicted"/>
<comment type="caution">
    <text evidence="2">The sequence shown here is derived from an EMBL/GenBank/DDBJ whole genome shotgun (WGS) entry which is preliminary data.</text>
</comment>
<evidence type="ECO:0000259" key="1">
    <source>
        <dbReference type="Pfam" id="PF07238"/>
    </source>
</evidence>
<organism evidence="2 3">
    <name type="scientific">Methylobacterium komagatae</name>
    <dbReference type="NCBI Taxonomy" id="374425"/>
    <lineage>
        <taxon>Bacteria</taxon>
        <taxon>Pseudomonadati</taxon>
        <taxon>Pseudomonadota</taxon>
        <taxon>Alphaproteobacteria</taxon>
        <taxon>Hyphomicrobiales</taxon>
        <taxon>Methylobacteriaceae</taxon>
        <taxon>Methylobacterium</taxon>
    </lineage>
</organism>
<evidence type="ECO:0000313" key="2">
    <source>
        <dbReference type="EMBL" id="MFC6789037.1"/>
    </source>
</evidence>
<protein>
    <submittedName>
        <fullName evidence="2">PilZ domain-containing protein</fullName>
    </submittedName>
</protein>
<gene>
    <name evidence="2" type="ORF">ACFQE0_04960</name>
</gene>
<name>A0ABW2BF39_9HYPH</name>